<dbReference type="InterPro" id="IPR018062">
    <property type="entry name" value="HTH_AraC-typ_CS"/>
</dbReference>
<dbReference type="InterPro" id="IPR050204">
    <property type="entry name" value="AraC_XylS_family_regulators"/>
</dbReference>
<dbReference type="Gene3D" id="1.10.10.60">
    <property type="entry name" value="Homeodomain-like"/>
    <property type="match status" value="1"/>
</dbReference>
<keyword evidence="2" id="KW-0238">DNA-binding</keyword>
<evidence type="ECO:0000313" key="6">
    <source>
        <dbReference type="Proteomes" id="UP000012429"/>
    </source>
</evidence>
<dbReference type="PRINTS" id="PR00032">
    <property type="entry name" value="HTHARAC"/>
</dbReference>
<dbReference type="Proteomes" id="UP000012429">
    <property type="component" value="Unassembled WGS sequence"/>
</dbReference>
<keyword evidence="1" id="KW-0805">Transcription regulation</keyword>
<dbReference type="GO" id="GO:0043565">
    <property type="term" value="F:sequence-specific DNA binding"/>
    <property type="evidence" value="ECO:0007669"/>
    <property type="project" value="InterPro"/>
</dbReference>
<dbReference type="InterPro" id="IPR020449">
    <property type="entry name" value="Tscrpt_reg_AraC-type_HTH"/>
</dbReference>
<dbReference type="EMBL" id="AQHN01000069">
    <property type="protein sequence ID" value="ENN86409.1"/>
    <property type="molecule type" value="Genomic_DNA"/>
</dbReference>
<sequence>MDVRNCSWRHCFLRNQNYARNLIGCYRRWGVHMSEERVRTSAIRFSTEDFPEKHRLEAWRELIGRVAMGADLLPLKEKSPIVIMERRMIGDIGLVKAEQPAYRSIRSKSSLANSPDNLLLFCAEGLVRVEQSGREVTLEAGSATLIDTTVEGKVIIPETHRGGGLVLKRSALEPMLRSNHLDNPNLIPKHDEILNYIKKYITFLWELQPESAAFQASITSHIHELVALMLGAHNDVAEYSAATGGLAAMRLTQIADYVKANLHRRELSLSEIAAQQRVSARYLRSLLESKEMTFSKLVRDMRLEKARHMLTQPQYLFVKISTIAYDCGFGELSNFNHAFRARFGQTPREIREMAKKSARDT</sequence>
<name>N6U169_9HYPH</name>
<dbReference type="AlphaFoldDB" id="N6U169"/>
<dbReference type="InterPro" id="IPR018060">
    <property type="entry name" value="HTH_AraC"/>
</dbReference>
<dbReference type="InterPro" id="IPR035418">
    <property type="entry name" value="AraC-bd_2"/>
</dbReference>
<comment type="caution">
    <text evidence="5">The sequence shown here is derived from an EMBL/GenBank/DDBJ whole genome shotgun (WGS) entry which is preliminary data.</text>
</comment>
<evidence type="ECO:0000256" key="2">
    <source>
        <dbReference type="ARBA" id="ARBA00023125"/>
    </source>
</evidence>
<evidence type="ECO:0000256" key="1">
    <source>
        <dbReference type="ARBA" id="ARBA00023015"/>
    </source>
</evidence>
<evidence type="ECO:0000313" key="5">
    <source>
        <dbReference type="EMBL" id="ENN86409.1"/>
    </source>
</evidence>
<dbReference type="Pfam" id="PF12833">
    <property type="entry name" value="HTH_18"/>
    <property type="match status" value="1"/>
</dbReference>
<evidence type="ECO:0000259" key="4">
    <source>
        <dbReference type="PROSITE" id="PS01124"/>
    </source>
</evidence>
<gene>
    <name evidence="5" type="ORF">RHSP_79172</name>
</gene>
<keyword evidence="3" id="KW-0804">Transcription</keyword>
<accession>N6U169</accession>
<dbReference type="Pfam" id="PF14525">
    <property type="entry name" value="AraC_binding_2"/>
    <property type="match status" value="1"/>
</dbReference>
<evidence type="ECO:0000256" key="3">
    <source>
        <dbReference type="ARBA" id="ARBA00023163"/>
    </source>
</evidence>
<protein>
    <submittedName>
        <fullName evidence="5">Transcriptional regulator, AraC family</fullName>
    </submittedName>
</protein>
<dbReference type="SMART" id="SM00342">
    <property type="entry name" value="HTH_ARAC"/>
    <property type="match status" value="1"/>
</dbReference>
<dbReference type="PROSITE" id="PS01124">
    <property type="entry name" value="HTH_ARAC_FAMILY_2"/>
    <property type="match status" value="1"/>
</dbReference>
<organism evidence="5 6">
    <name type="scientific">Rhizobium freirei PRF 81</name>
    <dbReference type="NCBI Taxonomy" id="363754"/>
    <lineage>
        <taxon>Bacteria</taxon>
        <taxon>Pseudomonadati</taxon>
        <taxon>Pseudomonadota</taxon>
        <taxon>Alphaproteobacteria</taxon>
        <taxon>Hyphomicrobiales</taxon>
        <taxon>Rhizobiaceae</taxon>
        <taxon>Rhizobium/Agrobacterium group</taxon>
        <taxon>Rhizobium</taxon>
    </lineage>
</organism>
<keyword evidence="6" id="KW-1185">Reference proteome</keyword>
<dbReference type="SUPFAM" id="SSF46689">
    <property type="entry name" value="Homeodomain-like"/>
    <property type="match status" value="1"/>
</dbReference>
<dbReference type="GO" id="GO:0003700">
    <property type="term" value="F:DNA-binding transcription factor activity"/>
    <property type="evidence" value="ECO:0007669"/>
    <property type="project" value="InterPro"/>
</dbReference>
<dbReference type="PANTHER" id="PTHR46796">
    <property type="entry name" value="HTH-TYPE TRANSCRIPTIONAL ACTIVATOR RHAS-RELATED"/>
    <property type="match status" value="1"/>
</dbReference>
<proteinExistence type="predicted"/>
<dbReference type="PROSITE" id="PS00041">
    <property type="entry name" value="HTH_ARAC_FAMILY_1"/>
    <property type="match status" value="1"/>
</dbReference>
<dbReference type="STRING" id="363754.RHSP_79172"/>
<reference evidence="5 6" key="1">
    <citation type="journal article" date="2012" name="BMC Genomics">
        <title>Genomic basis of broad host range and environmental adaptability of Rhizobium tropici CIAT 899 and Rhizobium sp. PRF 81 which are used in inoculants for common bean (Phaseolus vulgaris L.).</title>
        <authorList>
            <person name="Ormeno-Orrillo E."/>
            <person name="Menna P."/>
            <person name="Almeida L.G."/>
            <person name="Ollero F.J."/>
            <person name="Nicolas M.F."/>
            <person name="Pains Rodrigues E."/>
            <person name="Shigueyoshi Nakatani A."/>
            <person name="Silva Batista J.S."/>
            <person name="Oliveira Chueire L.M."/>
            <person name="Souza R.C."/>
            <person name="Ribeiro Vasconcelos A.T."/>
            <person name="Megias M."/>
            <person name="Hungria M."/>
            <person name="Martinez-Romero E."/>
        </authorList>
    </citation>
    <scope>NUCLEOTIDE SEQUENCE [LARGE SCALE GENOMIC DNA]</scope>
    <source>
        <strain evidence="5 6">PRF 81</strain>
    </source>
</reference>
<feature type="domain" description="HTH araC/xylS-type" evidence="4">
    <location>
        <begin position="252"/>
        <end position="353"/>
    </location>
</feature>
<dbReference type="OrthoDB" id="252470at2"/>
<dbReference type="InterPro" id="IPR009057">
    <property type="entry name" value="Homeodomain-like_sf"/>
</dbReference>
<dbReference type="PANTHER" id="PTHR46796:SF6">
    <property type="entry name" value="ARAC SUBFAMILY"/>
    <property type="match status" value="1"/>
</dbReference>
<dbReference type="PATRIC" id="fig|363754.4.peg.3842"/>